<accession>G4T1A3</accession>
<gene>
    <name evidence="1" type="ordered locus">MEALZ_3996</name>
</gene>
<organism evidence="1 2">
    <name type="scientific">Methylotuvimicrobium alcaliphilum (strain DSM 19304 / NCIMB 14124 / VKM B-2133 / 20Z)</name>
    <name type="common">Methylomicrobium alcaliphilum</name>
    <dbReference type="NCBI Taxonomy" id="1091494"/>
    <lineage>
        <taxon>Bacteria</taxon>
        <taxon>Pseudomonadati</taxon>
        <taxon>Pseudomonadota</taxon>
        <taxon>Gammaproteobacteria</taxon>
        <taxon>Methylococcales</taxon>
        <taxon>Methylococcaceae</taxon>
        <taxon>Methylotuvimicrobium</taxon>
    </lineage>
</organism>
<dbReference type="AlphaFoldDB" id="G4T1A3"/>
<protein>
    <submittedName>
        <fullName evidence="1">Uncharacterized protein</fullName>
    </submittedName>
</protein>
<name>G4T1A3_META2</name>
<dbReference type="HOGENOM" id="CLU_2936269_0_0_6"/>
<dbReference type="KEGG" id="mah:MEALZ_3996"/>
<sequence length="60" mass="7187">MSIKELRLDYSPRLSDSTIAPELFFELKLDIACVTEYTYKSMRDQLIKKDYNRLFCFNRG</sequence>
<evidence type="ECO:0000313" key="2">
    <source>
        <dbReference type="Proteomes" id="UP000008315"/>
    </source>
</evidence>
<keyword evidence="2" id="KW-1185">Reference proteome</keyword>
<dbReference type="Proteomes" id="UP000008315">
    <property type="component" value="Chromosome"/>
</dbReference>
<dbReference type="STRING" id="1091494.MEALZ_3996"/>
<dbReference type="EMBL" id="FO082060">
    <property type="protein sequence ID" value="CCE25652.1"/>
    <property type="molecule type" value="Genomic_DNA"/>
</dbReference>
<proteinExistence type="predicted"/>
<reference evidence="2" key="1">
    <citation type="journal article" date="2012" name="J. Bacteriol.">
        <title>Genome sequence of the haloalkaliphilic methanotrophic bacterium Methylomicrobium alcaliphilum 20Z.</title>
        <authorList>
            <person name="Vuilleumier S."/>
            <person name="Khmelenina V.N."/>
            <person name="Bringel F."/>
            <person name="Reshetnikov A.S."/>
            <person name="Lajus A."/>
            <person name="Mangenot S."/>
            <person name="Rouy Z."/>
            <person name="Op den Camp H.J."/>
            <person name="Jetten M.S."/>
            <person name="Dispirito A.A."/>
            <person name="Dunfield P."/>
            <person name="Klotz M.G."/>
            <person name="Semrau J.D."/>
            <person name="Stein L.Y."/>
            <person name="Barbe V."/>
            <person name="Medigue C."/>
            <person name="Trotsenko Y.A."/>
            <person name="Kalyuzhnaya M.G."/>
        </authorList>
    </citation>
    <scope>NUCLEOTIDE SEQUENCE [LARGE SCALE GENOMIC DNA]</scope>
    <source>
        <strain evidence="2">DSM 19304 / NCIMB 14124 / VKM B-2133 / 20Z</strain>
    </source>
</reference>
<evidence type="ECO:0000313" key="1">
    <source>
        <dbReference type="EMBL" id="CCE25652.1"/>
    </source>
</evidence>